<dbReference type="AlphaFoldDB" id="A0A0R1TWX0"/>
<comment type="caution">
    <text evidence="4">The sequence shown here is derived from an EMBL/GenBank/DDBJ whole genome shotgun (WGS) entry which is preliminary data.</text>
</comment>
<dbReference type="PANTHER" id="PTHR30055">
    <property type="entry name" value="HTH-TYPE TRANSCRIPTIONAL REGULATOR RUTR"/>
    <property type="match status" value="1"/>
</dbReference>
<dbReference type="EMBL" id="AZFJ01000049">
    <property type="protein sequence ID" value="KRL85729.1"/>
    <property type="molecule type" value="Genomic_DNA"/>
</dbReference>
<dbReference type="GO" id="GO:0003700">
    <property type="term" value="F:DNA-binding transcription factor activity"/>
    <property type="evidence" value="ECO:0007669"/>
    <property type="project" value="TreeGrafter"/>
</dbReference>
<dbReference type="InterPro" id="IPR001647">
    <property type="entry name" value="HTH_TetR"/>
</dbReference>
<dbReference type="STRING" id="1423783.FC50_GL001117"/>
<name>A0A0R1TWX0_9LACO</name>
<evidence type="ECO:0000313" key="4">
    <source>
        <dbReference type="EMBL" id="KRL85729.1"/>
    </source>
</evidence>
<dbReference type="Gene3D" id="1.10.10.60">
    <property type="entry name" value="Homeodomain-like"/>
    <property type="match status" value="1"/>
</dbReference>
<dbReference type="Pfam" id="PF00440">
    <property type="entry name" value="TetR_N"/>
    <property type="match status" value="1"/>
</dbReference>
<evidence type="ECO:0000259" key="3">
    <source>
        <dbReference type="PROSITE" id="PS50977"/>
    </source>
</evidence>
<dbReference type="PROSITE" id="PS50977">
    <property type="entry name" value="HTH_TETR_2"/>
    <property type="match status" value="1"/>
</dbReference>
<dbReference type="InterPro" id="IPR036271">
    <property type="entry name" value="Tet_transcr_reg_TetR-rel_C_sf"/>
</dbReference>
<dbReference type="Gene3D" id="1.10.357.10">
    <property type="entry name" value="Tetracycline Repressor, domain 2"/>
    <property type="match status" value="1"/>
</dbReference>
<dbReference type="SUPFAM" id="SSF48498">
    <property type="entry name" value="Tetracyclin repressor-like, C-terminal domain"/>
    <property type="match status" value="1"/>
</dbReference>
<feature type="domain" description="HTH tetR-type" evidence="3">
    <location>
        <begin position="10"/>
        <end position="70"/>
    </location>
</feature>
<evidence type="ECO:0000256" key="1">
    <source>
        <dbReference type="ARBA" id="ARBA00023125"/>
    </source>
</evidence>
<dbReference type="InterPro" id="IPR050109">
    <property type="entry name" value="HTH-type_TetR-like_transc_reg"/>
</dbReference>
<dbReference type="SUPFAM" id="SSF46689">
    <property type="entry name" value="Homeodomain-like"/>
    <property type="match status" value="1"/>
</dbReference>
<sequence length="213" mass="23984">MARTRQPIDPEKSARIIDVAMHAFAQHGYRDTNTEQIAERAGVSKGLIFHYFQSKANLYVETVRATYSKIVAAADMSVWQDSADLKDMVVRALRYKIQLQLRYPDEFALAMQAYAEAGNLPERLRPQLQAIWSNQLTTSVPDMVGPVLQRMPLRAGVTAETISNMILMLSNAIGEQAKVMVRANPQIKIEDFDPVVDQAVQYMDVLEHGFLAE</sequence>
<dbReference type="PANTHER" id="PTHR30055:SF226">
    <property type="entry name" value="HTH-TYPE TRANSCRIPTIONAL REGULATOR PKSA"/>
    <property type="match status" value="1"/>
</dbReference>
<dbReference type="PATRIC" id="fig|1423783.4.peg.1157"/>
<dbReference type="PRINTS" id="PR00455">
    <property type="entry name" value="HTHTETR"/>
</dbReference>
<dbReference type="OrthoDB" id="9780939at2"/>
<dbReference type="Proteomes" id="UP000051922">
    <property type="component" value="Unassembled WGS sequence"/>
</dbReference>
<evidence type="ECO:0000256" key="2">
    <source>
        <dbReference type="PROSITE-ProRule" id="PRU00335"/>
    </source>
</evidence>
<feature type="DNA-binding region" description="H-T-H motif" evidence="2">
    <location>
        <begin position="33"/>
        <end position="52"/>
    </location>
</feature>
<accession>A0A0R1TWX0</accession>
<protein>
    <submittedName>
        <fullName evidence="4">Putative transcription regulator (Putative)</fullName>
    </submittedName>
</protein>
<evidence type="ECO:0000313" key="5">
    <source>
        <dbReference type="Proteomes" id="UP000051922"/>
    </source>
</evidence>
<dbReference type="GO" id="GO:0000976">
    <property type="term" value="F:transcription cis-regulatory region binding"/>
    <property type="evidence" value="ECO:0007669"/>
    <property type="project" value="TreeGrafter"/>
</dbReference>
<keyword evidence="1 2" id="KW-0238">DNA-binding</keyword>
<dbReference type="RefSeq" id="WP_056956679.1">
    <property type="nucleotide sequence ID" value="NZ_AZFJ01000049.1"/>
</dbReference>
<keyword evidence="5" id="KW-1185">Reference proteome</keyword>
<reference evidence="4 5" key="1">
    <citation type="journal article" date="2015" name="Genome Announc.">
        <title>Expanding the biotechnology potential of lactobacilli through comparative genomics of 213 strains and associated genera.</title>
        <authorList>
            <person name="Sun Z."/>
            <person name="Harris H.M."/>
            <person name="McCann A."/>
            <person name="Guo C."/>
            <person name="Argimon S."/>
            <person name="Zhang W."/>
            <person name="Yang X."/>
            <person name="Jeffery I.B."/>
            <person name="Cooney J.C."/>
            <person name="Kagawa T.F."/>
            <person name="Liu W."/>
            <person name="Song Y."/>
            <person name="Salvetti E."/>
            <person name="Wrobel A."/>
            <person name="Rasinkangas P."/>
            <person name="Parkhill J."/>
            <person name="Rea M.C."/>
            <person name="O'Sullivan O."/>
            <person name="Ritari J."/>
            <person name="Douillard F.P."/>
            <person name="Paul Ross R."/>
            <person name="Yang R."/>
            <person name="Briner A.E."/>
            <person name="Felis G.E."/>
            <person name="de Vos W.M."/>
            <person name="Barrangou R."/>
            <person name="Klaenhammer T.R."/>
            <person name="Caufield P.W."/>
            <person name="Cui Y."/>
            <person name="Zhang H."/>
            <person name="O'Toole P.W."/>
        </authorList>
    </citation>
    <scope>NUCLEOTIDE SEQUENCE [LARGE SCALE GENOMIC DNA]</scope>
    <source>
        <strain evidence="4 5">DSM 15945</strain>
    </source>
</reference>
<gene>
    <name evidence="4" type="ORF">FC50_GL001117</name>
</gene>
<dbReference type="InterPro" id="IPR009057">
    <property type="entry name" value="Homeodomain-like_sf"/>
</dbReference>
<organism evidence="4 5">
    <name type="scientific">Lacticaseibacillus pantheris DSM 15945 = JCM 12539 = NBRC 106106</name>
    <dbReference type="NCBI Taxonomy" id="1423783"/>
    <lineage>
        <taxon>Bacteria</taxon>
        <taxon>Bacillati</taxon>
        <taxon>Bacillota</taxon>
        <taxon>Bacilli</taxon>
        <taxon>Lactobacillales</taxon>
        <taxon>Lactobacillaceae</taxon>
        <taxon>Lacticaseibacillus</taxon>
    </lineage>
</organism>
<proteinExistence type="predicted"/>